<sequence>MTSPVFSRTIPVTQMDARGIGAIVVLCTAYSFLMVMGTAWLFDEDATGWRAVLSTVALLVLIAVWMVGLLVVAAAWIWVEERWLASVKRRPKAFSGSAQVDIGENGLSVQGLGHVGWIDVLAIEGIPDSDNYLVVHTRPFAKLMLTAPVDELAPVINHYLALKSDAGSMPAGILQSRAIVFCWRCFVAWIVAGYALAAAAGVALVVYAPDVGFLKTVVALCVLMPMIAWLVWAFPFAQIGILSQSRVRAFELDGTRLRSIDGAWHSDLRDARASHRHASGLGYEFDFLAIRPKAGKNLDLLLEGGADQEALLEALRERGVLPRAHLER</sequence>
<organism evidence="2 3">
    <name type="scientific">Variovorax paradoxus</name>
    <dbReference type="NCBI Taxonomy" id="34073"/>
    <lineage>
        <taxon>Bacteria</taxon>
        <taxon>Pseudomonadati</taxon>
        <taxon>Pseudomonadota</taxon>
        <taxon>Betaproteobacteria</taxon>
        <taxon>Burkholderiales</taxon>
        <taxon>Comamonadaceae</taxon>
        <taxon>Variovorax</taxon>
    </lineage>
</organism>
<feature type="transmembrane region" description="Helical" evidence="1">
    <location>
        <begin position="20"/>
        <end position="42"/>
    </location>
</feature>
<evidence type="ECO:0000313" key="3">
    <source>
        <dbReference type="Proteomes" id="UP000032067"/>
    </source>
</evidence>
<gene>
    <name evidence="2" type="ORF">RT97_06480</name>
</gene>
<keyword evidence="1" id="KW-0812">Transmembrane</keyword>
<dbReference type="RefSeq" id="WP_042577967.1">
    <property type="nucleotide sequence ID" value="NZ_JXQQ01000012.1"/>
</dbReference>
<protein>
    <submittedName>
        <fullName evidence="2">Uncharacterized protein</fullName>
    </submittedName>
</protein>
<dbReference type="AlphaFoldDB" id="A0A0D0MUV4"/>
<name>A0A0D0MUV4_VARPD</name>
<keyword evidence="1" id="KW-1133">Transmembrane helix</keyword>
<feature type="transmembrane region" description="Helical" evidence="1">
    <location>
        <begin position="54"/>
        <end position="79"/>
    </location>
</feature>
<keyword evidence="1" id="KW-0472">Membrane</keyword>
<feature type="transmembrane region" description="Helical" evidence="1">
    <location>
        <begin position="213"/>
        <end position="236"/>
    </location>
</feature>
<reference evidence="2 3" key="1">
    <citation type="submission" date="2014-12" db="EMBL/GenBank/DDBJ databases">
        <title>16Stimator: statistical estimation of ribosomal gene copy numbers from draft genome assemblies.</title>
        <authorList>
            <person name="Perisin M.A."/>
            <person name="Vetter M."/>
            <person name="Gilbert J.A."/>
            <person name="Bergelson J."/>
        </authorList>
    </citation>
    <scope>NUCLEOTIDE SEQUENCE [LARGE SCALE GENOMIC DNA]</scope>
    <source>
        <strain evidence="2 3">MEDvA23</strain>
    </source>
</reference>
<dbReference type="OrthoDB" id="8859050at2"/>
<feature type="transmembrane region" description="Helical" evidence="1">
    <location>
        <begin position="186"/>
        <end position="207"/>
    </location>
</feature>
<comment type="caution">
    <text evidence="2">The sequence shown here is derived from an EMBL/GenBank/DDBJ whole genome shotgun (WGS) entry which is preliminary data.</text>
</comment>
<dbReference type="Proteomes" id="UP000032067">
    <property type="component" value="Unassembled WGS sequence"/>
</dbReference>
<accession>A0A0D0MUV4</accession>
<proteinExistence type="predicted"/>
<dbReference type="EMBL" id="JXQQ01000012">
    <property type="protein sequence ID" value="KIQ34669.1"/>
    <property type="molecule type" value="Genomic_DNA"/>
</dbReference>
<evidence type="ECO:0000256" key="1">
    <source>
        <dbReference type="SAM" id="Phobius"/>
    </source>
</evidence>
<evidence type="ECO:0000313" key="2">
    <source>
        <dbReference type="EMBL" id="KIQ34669.1"/>
    </source>
</evidence>